<dbReference type="KEGG" id="psti:SOO65_09430"/>
<reference evidence="1 2" key="1">
    <citation type="submission" date="2023-11" db="EMBL/GenBank/DDBJ databases">
        <title>Peredibacter starrii A3.12.</title>
        <authorList>
            <person name="Mitchell R.J."/>
        </authorList>
    </citation>
    <scope>NUCLEOTIDE SEQUENCE [LARGE SCALE GENOMIC DNA]</scope>
    <source>
        <strain evidence="1 2">A3.12</strain>
    </source>
</reference>
<dbReference type="Proteomes" id="UP001324634">
    <property type="component" value="Chromosome"/>
</dbReference>
<name>A0AAX4HUR6_9BACT</name>
<dbReference type="EMBL" id="CP139487">
    <property type="protein sequence ID" value="WPU66971.1"/>
    <property type="molecule type" value="Genomic_DNA"/>
</dbReference>
<proteinExistence type="predicted"/>
<sequence>MRLNHLANKILLSDTKKLASSERVVITKLLHHLKEIERRKLYHELNYSSLFAYCVRELGYSESGAQRRIVAARALAEMPEIEPKIESGKLTLTNISLVNDFIEDKSQRQEVLKEVEGLTKTECEKRLFEITGKEKKPGKAKRISKDKIQEVYVLSDETMATVEKLKDLLGKNLSMDELVQFMAKEAMKSLKRMKSLPPAKVDTTVTMKTSNVSTSRQRTRTISFNQRLI</sequence>
<organism evidence="1 2">
    <name type="scientific">Peredibacter starrii</name>
    <dbReference type="NCBI Taxonomy" id="28202"/>
    <lineage>
        <taxon>Bacteria</taxon>
        <taxon>Pseudomonadati</taxon>
        <taxon>Bdellovibrionota</taxon>
        <taxon>Bacteriovoracia</taxon>
        <taxon>Bacteriovoracales</taxon>
        <taxon>Bacteriovoracaceae</taxon>
        <taxon>Peredibacter</taxon>
    </lineage>
</organism>
<keyword evidence="2" id="KW-1185">Reference proteome</keyword>
<dbReference type="RefSeq" id="WP_321399701.1">
    <property type="nucleotide sequence ID" value="NZ_CP139487.1"/>
</dbReference>
<evidence type="ECO:0000313" key="1">
    <source>
        <dbReference type="EMBL" id="WPU66971.1"/>
    </source>
</evidence>
<protein>
    <submittedName>
        <fullName evidence="1">Uncharacterized protein</fullName>
    </submittedName>
</protein>
<dbReference type="AlphaFoldDB" id="A0AAX4HUR6"/>
<accession>A0AAX4HUR6</accession>
<evidence type="ECO:0000313" key="2">
    <source>
        <dbReference type="Proteomes" id="UP001324634"/>
    </source>
</evidence>
<gene>
    <name evidence="1" type="ORF">SOO65_09430</name>
</gene>